<dbReference type="GO" id="GO:0009982">
    <property type="term" value="F:pseudouridine synthase activity"/>
    <property type="evidence" value="ECO:0007669"/>
    <property type="project" value="InterPro"/>
</dbReference>
<dbReference type="VEuPathDB" id="FungiDB:SDRG_03545"/>
<dbReference type="PROSITE" id="PS01129">
    <property type="entry name" value="PSI_RLU"/>
    <property type="match status" value="1"/>
</dbReference>
<dbReference type="InParanoid" id="T0QZ25"/>
<dbReference type="OMA" id="RNDHNIE"/>
<dbReference type="InterPro" id="IPR020103">
    <property type="entry name" value="PsdUridine_synth_cat_dom_sf"/>
</dbReference>
<dbReference type="InterPro" id="IPR050188">
    <property type="entry name" value="RluA_PseudoU_synthase"/>
</dbReference>
<dbReference type="PANTHER" id="PTHR21600">
    <property type="entry name" value="MITOCHONDRIAL RNA PSEUDOURIDINE SYNTHASE"/>
    <property type="match status" value="1"/>
</dbReference>
<evidence type="ECO:0000259" key="2">
    <source>
        <dbReference type="Pfam" id="PF00849"/>
    </source>
</evidence>
<dbReference type="GO" id="GO:0003723">
    <property type="term" value="F:RNA binding"/>
    <property type="evidence" value="ECO:0007669"/>
    <property type="project" value="InterPro"/>
</dbReference>
<sequence>MKLLAIGKDDAKMRLDRWLKVHFKRPQSFFQRHLREKRIVLVDVLDNTKHKADASYKLMADAKYRIGIQAHLYAELIADALPAPTPTPSLPRLPVLYEDDAILAVFKPTNLATQLGSKTLDSVATRYPQCKLVHRLDKGTSGVLLLAKTRLAAAELAEMFRTEEVHKTYLAHVTWPSTGGLATEGVIDHPLEAKPARTTYRLLERVGRTALLELQPSTGRKHQLRRHCADILGAPIDGDRRYGGAASTRLWLHAMRVQFLHPLTKRPITIEAPLLDAPSSTTKT</sequence>
<dbReference type="Proteomes" id="UP000030762">
    <property type="component" value="Unassembled WGS sequence"/>
</dbReference>
<dbReference type="RefSeq" id="XP_008607401.1">
    <property type="nucleotide sequence ID" value="XM_008609179.1"/>
</dbReference>
<name>T0QZ25_SAPDV</name>
<accession>T0QZ25</accession>
<organism evidence="3 4">
    <name type="scientific">Saprolegnia diclina (strain VS20)</name>
    <dbReference type="NCBI Taxonomy" id="1156394"/>
    <lineage>
        <taxon>Eukaryota</taxon>
        <taxon>Sar</taxon>
        <taxon>Stramenopiles</taxon>
        <taxon>Oomycota</taxon>
        <taxon>Saprolegniomycetes</taxon>
        <taxon>Saprolegniales</taxon>
        <taxon>Saprolegniaceae</taxon>
        <taxon>Saprolegnia</taxon>
    </lineage>
</organism>
<evidence type="ECO:0000313" key="3">
    <source>
        <dbReference type="EMBL" id="EQC39340.1"/>
    </source>
</evidence>
<dbReference type="PANTHER" id="PTHR21600:SF87">
    <property type="entry name" value="RNA PSEUDOURIDYLATE SYNTHASE DOMAIN-CONTAINING PROTEIN 1"/>
    <property type="match status" value="1"/>
</dbReference>
<proteinExistence type="inferred from homology"/>
<gene>
    <name evidence="3" type="ORF">SDRG_03545</name>
</gene>
<dbReference type="EMBL" id="JH767139">
    <property type="protein sequence ID" value="EQC39340.1"/>
    <property type="molecule type" value="Genomic_DNA"/>
</dbReference>
<keyword evidence="4" id="KW-1185">Reference proteome</keyword>
<dbReference type="InterPro" id="IPR006145">
    <property type="entry name" value="PsdUridine_synth_RsuA/RluA"/>
</dbReference>
<protein>
    <recommendedName>
        <fullName evidence="2">Pseudouridine synthase RsuA/RluA-like domain-containing protein</fullName>
    </recommendedName>
</protein>
<dbReference type="STRING" id="1156394.T0QZ25"/>
<reference evidence="3 4" key="1">
    <citation type="submission" date="2012-04" db="EMBL/GenBank/DDBJ databases">
        <title>The Genome Sequence of Saprolegnia declina VS20.</title>
        <authorList>
            <consortium name="The Broad Institute Genome Sequencing Platform"/>
            <person name="Russ C."/>
            <person name="Nusbaum C."/>
            <person name="Tyler B."/>
            <person name="van West P."/>
            <person name="Dieguez-Uribeondo J."/>
            <person name="de Bruijn I."/>
            <person name="Tripathy S."/>
            <person name="Jiang R."/>
            <person name="Young S.K."/>
            <person name="Zeng Q."/>
            <person name="Gargeya S."/>
            <person name="Fitzgerald M."/>
            <person name="Haas B."/>
            <person name="Abouelleil A."/>
            <person name="Alvarado L."/>
            <person name="Arachchi H.M."/>
            <person name="Berlin A."/>
            <person name="Chapman S.B."/>
            <person name="Goldberg J."/>
            <person name="Griggs A."/>
            <person name="Gujja S."/>
            <person name="Hansen M."/>
            <person name="Howarth C."/>
            <person name="Imamovic A."/>
            <person name="Larimer J."/>
            <person name="McCowen C."/>
            <person name="Montmayeur A."/>
            <person name="Murphy C."/>
            <person name="Neiman D."/>
            <person name="Pearson M."/>
            <person name="Priest M."/>
            <person name="Roberts A."/>
            <person name="Saif S."/>
            <person name="Shea T."/>
            <person name="Sisk P."/>
            <person name="Sykes S."/>
            <person name="Wortman J."/>
            <person name="Nusbaum C."/>
            <person name="Birren B."/>
        </authorList>
    </citation>
    <scope>NUCLEOTIDE SEQUENCE [LARGE SCALE GENOMIC DNA]</scope>
    <source>
        <strain evidence="3 4">VS20</strain>
    </source>
</reference>
<feature type="domain" description="Pseudouridine synthase RsuA/RluA-like" evidence="2">
    <location>
        <begin position="117"/>
        <end position="229"/>
    </location>
</feature>
<evidence type="ECO:0000256" key="1">
    <source>
        <dbReference type="ARBA" id="ARBA00010876"/>
    </source>
</evidence>
<dbReference type="InterPro" id="IPR006224">
    <property type="entry name" value="PsdUridine_synth_RluA-like_CS"/>
</dbReference>
<dbReference type="GeneID" id="19944272"/>
<dbReference type="SUPFAM" id="SSF55120">
    <property type="entry name" value="Pseudouridine synthase"/>
    <property type="match status" value="1"/>
</dbReference>
<dbReference type="CDD" id="cd02869">
    <property type="entry name" value="PseudoU_synth_RluA_like"/>
    <property type="match status" value="1"/>
</dbReference>
<dbReference type="Gene3D" id="3.30.2350.10">
    <property type="entry name" value="Pseudouridine synthase"/>
    <property type="match status" value="1"/>
</dbReference>
<dbReference type="GO" id="GO:0000455">
    <property type="term" value="P:enzyme-directed rRNA pseudouridine synthesis"/>
    <property type="evidence" value="ECO:0007669"/>
    <property type="project" value="TreeGrafter"/>
</dbReference>
<dbReference type="OrthoDB" id="418349at2759"/>
<dbReference type="Pfam" id="PF00849">
    <property type="entry name" value="PseudoU_synth_2"/>
    <property type="match status" value="1"/>
</dbReference>
<dbReference type="AlphaFoldDB" id="T0QZ25"/>
<comment type="similarity">
    <text evidence="1">Belongs to the pseudouridine synthase RluA family.</text>
</comment>
<evidence type="ECO:0000313" key="4">
    <source>
        <dbReference type="Proteomes" id="UP000030762"/>
    </source>
</evidence>
<dbReference type="eggNOG" id="KOG1919">
    <property type="taxonomic scope" value="Eukaryota"/>
</dbReference>